<keyword evidence="2" id="KW-1185">Reference proteome</keyword>
<gene>
    <name evidence="3" type="primary">LOC108004578</name>
</gene>
<organism evidence="2 3">
    <name type="scientific">Drosophila suzukii</name>
    <name type="common">Spotted-wing drosophila fruit fly</name>
    <dbReference type="NCBI Taxonomy" id="28584"/>
    <lineage>
        <taxon>Eukaryota</taxon>
        <taxon>Metazoa</taxon>
        <taxon>Ecdysozoa</taxon>
        <taxon>Arthropoda</taxon>
        <taxon>Hexapoda</taxon>
        <taxon>Insecta</taxon>
        <taxon>Pterygota</taxon>
        <taxon>Neoptera</taxon>
        <taxon>Endopterygota</taxon>
        <taxon>Diptera</taxon>
        <taxon>Brachycera</taxon>
        <taxon>Muscomorpha</taxon>
        <taxon>Ephydroidea</taxon>
        <taxon>Drosophilidae</taxon>
        <taxon>Drosophila</taxon>
        <taxon>Sophophora</taxon>
    </lineage>
</organism>
<dbReference type="Proteomes" id="UP001652628">
    <property type="component" value="Chromosome X"/>
</dbReference>
<dbReference type="AlphaFoldDB" id="A0AB39YWC1"/>
<feature type="compositionally biased region" description="Polar residues" evidence="1">
    <location>
        <begin position="331"/>
        <end position="347"/>
    </location>
</feature>
<feature type="compositionally biased region" description="Basic residues" evidence="1">
    <location>
        <begin position="429"/>
        <end position="440"/>
    </location>
</feature>
<name>A0AB39YWC1_DROSZ</name>
<evidence type="ECO:0000313" key="2">
    <source>
        <dbReference type="Proteomes" id="UP001652628"/>
    </source>
</evidence>
<dbReference type="GO" id="GO:0016874">
    <property type="term" value="F:ligase activity"/>
    <property type="evidence" value="ECO:0007669"/>
    <property type="project" value="UniProtKB-KW"/>
</dbReference>
<reference evidence="3" key="1">
    <citation type="submission" date="2025-08" db="UniProtKB">
        <authorList>
            <consortium name="RefSeq"/>
        </authorList>
    </citation>
    <scope>IDENTIFICATION</scope>
</reference>
<dbReference type="RefSeq" id="XP_016923007.2">
    <property type="nucleotide sequence ID" value="XM_017067518.4"/>
</dbReference>
<feature type="compositionally biased region" description="Basic and acidic residues" evidence="1">
    <location>
        <begin position="570"/>
        <end position="588"/>
    </location>
</feature>
<feature type="compositionally biased region" description="Polar residues" evidence="1">
    <location>
        <begin position="229"/>
        <end position="248"/>
    </location>
</feature>
<protein>
    <submittedName>
        <fullName evidence="3">DNA ligase 1</fullName>
    </submittedName>
</protein>
<keyword evidence="3" id="KW-0436">Ligase</keyword>
<feature type="region of interest" description="Disordered" evidence="1">
    <location>
        <begin position="534"/>
        <end position="588"/>
    </location>
</feature>
<feature type="compositionally biased region" description="Basic residues" evidence="1">
    <location>
        <begin position="308"/>
        <end position="327"/>
    </location>
</feature>
<evidence type="ECO:0000256" key="1">
    <source>
        <dbReference type="SAM" id="MobiDB-lite"/>
    </source>
</evidence>
<sequence>MQQNIWSSPQVGGSGGALKALARNVANHLKLNRSSMKRVVAQVVAEHHTLGEVADYKGHMYFAKPDRLNFQELIAQSKEAFDDLLLHEPRLAKRRAAVRQRSKNTASSKVNLQMKVSPPQLNRVAKKAPLPKKTDPAVKPSLPKNQRRRKSSTTIFQLADAGRRSLNGVIIDDTHLPHDGEQREILLHVPSTLTRRSRKRIRSAEKNPQQKTEKDPAQKNVKPKKDQAQTEPKPTINQKNQEVQTNQPPKKRLPQKNRRKEVKPKPPQEKKDHQDQEQPKEKSPQNSTRSVSPAKKKTSAQKVSPPARLRRSQKRIINRGHIFYKRMKAGDNQSSPRRSSVRKNTVQKTTTRLKLRPLKKTLPLMRRTYEKPWLVRRSKRRRLSGGSQMANQKNKKSPVKPQKLDKIDVEREEKTEPSARSSKTEPKKSSSKLKSKRSSHVGRQMRNVNFPWYTPYQFQGAAGATQTPSKGVGVPPFQLLREKNRKLNQRLSVTQPIPQIRRGPNFTSRQRHNRQMQERLMRDLLREEAIDEPLSNGSGVFRRSRGGWQAPRPKEPIEQTTRSPTSKPHIKSEPEQQDHRSVERVSSRMKRLANDRRYRQPIATSERIMIPPPKIINNNIPNRPRSSPRIRRRFRSVPVDSSLGSIALMGQPQQSKQTLTPAKRHLTIAFMNKRSERSSPAVQHWK</sequence>
<feature type="region of interest" description="Disordered" evidence="1">
    <location>
        <begin position="116"/>
        <end position="153"/>
    </location>
</feature>
<feature type="compositionally biased region" description="Basic and acidic residues" evidence="1">
    <location>
        <begin position="402"/>
        <end position="428"/>
    </location>
</feature>
<feature type="compositionally biased region" description="Basic residues" evidence="1">
    <location>
        <begin position="374"/>
        <end position="383"/>
    </location>
</feature>
<feature type="compositionally biased region" description="Basic and acidic residues" evidence="1">
    <location>
        <begin position="211"/>
        <end position="228"/>
    </location>
</feature>
<accession>A0AB39YWC1</accession>
<feature type="region of interest" description="Disordered" evidence="1">
    <location>
        <begin position="182"/>
        <end position="354"/>
    </location>
</feature>
<feature type="compositionally biased region" description="Basic and acidic residues" evidence="1">
    <location>
        <begin position="263"/>
        <end position="283"/>
    </location>
</feature>
<dbReference type="GeneID" id="108004578"/>
<proteinExistence type="predicted"/>
<feature type="region of interest" description="Disordered" evidence="1">
    <location>
        <begin position="487"/>
        <end position="514"/>
    </location>
</feature>
<evidence type="ECO:0000313" key="3">
    <source>
        <dbReference type="RefSeq" id="XP_016923007.2"/>
    </source>
</evidence>
<feature type="region of interest" description="Disordered" evidence="1">
    <location>
        <begin position="369"/>
        <end position="446"/>
    </location>
</feature>
<feature type="compositionally biased region" description="Basic residues" evidence="1">
    <location>
        <begin position="249"/>
        <end position="262"/>
    </location>
</feature>